<keyword evidence="4" id="KW-1185">Reference proteome</keyword>
<comment type="caution">
    <text evidence="3">The sequence shown here is derived from an EMBL/GenBank/DDBJ whole genome shotgun (WGS) entry which is preliminary data.</text>
</comment>
<dbReference type="EMBL" id="AWUE01012024">
    <property type="protein sequence ID" value="OMP10117.1"/>
    <property type="molecule type" value="Genomic_DNA"/>
</dbReference>
<evidence type="ECO:0000313" key="3">
    <source>
        <dbReference type="EMBL" id="OMP10117.1"/>
    </source>
</evidence>
<gene>
    <name evidence="3" type="ORF">COLO4_04804</name>
</gene>
<reference evidence="4" key="1">
    <citation type="submission" date="2013-09" db="EMBL/GenBank/DDBJ databases">
        <title>Corchorus olitorius genome sequencing.</title>
        <authorList>
            <person name="Alam M."/>
            <person name="Haque M.S."/>
            <person name="Islam M.S."/>
            <person name="Emdad E.M."/>
            <person name="Islam M.M."/>
            <person name="Ahmed B."/>
            <person name="Halim A."/>
            <person name="Hossen Q.M.M."/>
            <person name="Hossain M.Z."/>
            <person name="Ahmed R."/>
            <person name="Khan M.M."/>
            <person name="Islam R."/>
            <person name="Rashid M.M."/>
            <person name="Khan S.A."/>
            <person name="Rahman M.S."/>
            <person name="Alam M."/>
            <person name="Yahiya A.S."/>
            <person name="Khan M.S."/>
            <person name="Azam M.S."/>
            <person name="Haque T."/>
            <person name="Lashkar M.Z.H."/>
            <person name="Akhand A.I."/>
            <person name="Morshed G."/>
            <person name="Roy S."/>
            <person name="Uddin K.S."/>
            <person name="Rabeya T."/>
            <person name="Hossain A.S."/>
            <person name="Chowdhury A."/>
            <person name="Snigdha A.R."/>
            <person name="Mortoza M.S."/>
            <person name="Matin S.A."/>
            <person name="Hoque S.M.E."/>
            <person name="Islam M.K."/>
            <person name="Roy D.K."/>
            <person name="Haider R."/>
            <person name="Moosa M.M."/>
            <person name="Elias S.M."/>
            <person name="Hasan A.M."/>
            <person name="Jahan S."/>
            <person name="Shafiuddin M."/>
            <person name="Mahmood N."/>
            <person name="Shommy N.S."/>
        </authorList>
    </citation>
    <scope>NUCLEOTIDE SEQUENCE [LARGE SCALE GENOMIC DNA]</scope>
    <source>
        <strain evidence="4">cv. O-4</strain>
    </source>
</reference>
<dbReference type="InterPro" id="IPR001360">
    <property type="entry name" value="Glyco_hydro_1"/>
</dbReference>
<dbReference type="Gene3D" id="3.20.20.80">
    <property type="entry name" value="Glycosidases"/>
    <property type="match status" value="1"/>
</dbReference>
<protein>
    <recommendedName>
        <fullName evidence="5">Glycoside hydrolase, family 1</fullName>
    </recommendedName>
</protein>
<dbReference type="GO" id="GO:0008422">
    <property type="term" value="F:beta-glucosidase activity"/>
    <property type="evidence" value="ECO:0007669"/>
    <property type="project" value="TreeGrafter"/>
</dbReference>
<dbReference type="OrthoDB" id="1748532at2759"/>
<dbReference type="SUPFAM" id="SSF51445">
    <property type="entry name" value="(Trans)glycosidases"/>
    <property type="match status" value="1"/>
</dbReference>
<dbReference type="Proteomes" id="UP000187203">
    <property type="component" value="Unassembled WGS sequence"/>
</dbReference>
<dbReference type="STRING" id="93759.A0A1R3KSV3"/>
<name>A0A1R3KSV3_9ROSI</name>
<evidence type="ECO:0000313" key="4">
    <source>
        <dbReference type="Proteomes" id="UP000187203"/>
    </source>
</evidence>
<evidence type="ECO:0000256" key="2">
    <source>
        <dbReference type="RuleBase" id="RU003690"/>
    </source>
</evidence>
<proteinExistence type="inferred from homology"/>
<dbReference type="PANTHER" id="PTHR10353">
    <property type="entry name" value="GLYCOSYL HYDROLASE"/>
    <property type="match status" value="1"/>
</dbReference>
<organism evidence="3 4">
    <name type="scientific">Corchorus olitorius</name>
    <dbReference type="NCBI Taxonomy" id="93759"/>
    <lineage>
        <taxon>Eukaryota</taxon>
        <taxon>Viridiplantae</taxon>
        <taxon>Streptophyta</taxon>
        <taxon>Embryophyta</taxon>
        <taxon>Tracheophyta</taxon>
        <taxon>Spermatophyta</taxon>
        <taxon>Magnoliopsida</taxon>
        <taxon>eudicotyledons</taxon>
        <taxon>Gunneridae</taxon>
        <taxon>Pentapetalae</taxon>
        <taxon>rosids</taxon>
        <taxon>malvids</taxon>
        <taxon>Malvales</taxon>
        <taxon>Malvaceae</taxon>
        <taxon>Grewioideae</taxon>
        <taxon>Apeibeae</taxon>
        <taxon>Corchorus</taxon>
    </lineage>
</organism>
<evidence type="ECO:0000256" key="1">
    <source>
        <dbReference type="ARBA" id="ARBA00010838"/>
    </source>
</evidence>
<accession>A0A1R3KSV3</accession>
<dbReference type="AlphaFoldDB" id="A0A1R3KSV3"/>
<dbReference type="InterPro" id="IPR017853">
    <property type="entry name" value="GH"/>
</dbReference>
<dbReference type="GO" id="GO:0005975">
    <property type="term" value="P:carbohydrate metabolic process"/>
    <property type="evidence" value="ECO:0007669"/>
    <property type="project" value="InterPro"/>
</dbReference>
<dbReference type="PANTHER" id="PTHR10353:SF297">
    <property type="entry name" value="VICIANIN HYDROLASE-LIKE"/>
    <property type="match status" value="1"/>
</dbReference>
<dbReference type="Pfam" id="PF00232">
    <property type="entry name" value="Glyco_hydro_1"/>
    <property type="match status" value="1"/>
</dbReference>
<evidence type="ECO:0008006" key="5">
    <source>
        <dbReference type="Google" id="ProtNLM"/>
    </source>
</evidence>
<comment type="similarity">
    <text evidence="1 2">Belongs to the glycosyl hydrolase 1 family.</text>
</comment>
<sequence>MDDLRKLIVDGHSESEDMKLRFVDPIMLGEYPKSMQVLLGNELPKFNETQAKQVKGSVDFLGVNYYSSSYASYVPFNESNTANYLTYARVTTSTEKDGVPIGTPIWKLDGYIAASFSKSGSSSIVGINFLSLRSS</sequence>